<accession>A0A6L3VCA1</accession>
<keyword evidence="1" id="KW-0560">Oxidoreductase</keyword>
<name>A0A6L3VCA1_9BACI</name>
<evidence type="ECO:0000313" key="3">
    <source>
        <dbReference type="Proteomes" id="UP000481030"/>
    </source>
</evidence>
<dbReference type="Proteomes" id="UP000481030">
    <property type="component" value="Unassembled WGS sequence"/>
</dbReference>
<sequence length="61" mass="6837">MLYINGEWINTDNQMDVINPATGEIIQTITVGGRAEKKRLLAQEQHSKLGKRQLGMNVVIT</sequence>
<organism evidence="2 3">
    <name type="scientific">Cytobacillus depressus</name>
    <dbReference type="NCBI Taxonomy" id="1602942"/>
    <lineage>
        <taxon>Bacteria</taxon>
        <taxon>Bacillati</taxon>
        <taxon>Bacillota</taxon>
        <taxon>Bacilli</taxon>
        <taxon>Bacillales</taxon>
        <taxon>Bacillaceae</taxon>
        <taxon>Cytobacillus</taxon>
    </lineage>
</organism>
<dbReference type="InterPro" id="IPR016162">
    <property type="entry name" value="Ald_DH_N"/>
</dbReference>
<dbReference type="GO" id="GO:0016491">
    <property type="term" value="F:oxidoreductase activity"/>
    <property type="evidence" value="ECO:0007669"/>
    <property type="project" value="UniProtKB-KW"/>
</dbReference>
<evidence type="ECO:0000313" key="2">
    <source>
        <dbReference type="EMBL" id="KAB2336813.1"/>
    </source>
</evidence>
<dbReference type="InterPro" id="IPR016161">
    <property type="entry name" value="Ald_DH/histidinol_DH"/>
</dbReference>
<evidence type="ECO:0000256" key="1">
    <source>
        <dbReference type="ARBA" id="ARBA00023002"/>
    </source>
</evidence>
<comment type="caution">
    <text evidence="2">The sequence shown here is derived from an EMBL/GenBank/DDBJ whole genome shotgun (WGS) entry which is preliminary data.</text>
</comment>
<dbReference type="Gene3D" id="3.40.605.10">
    <property type="entry name" value="Aldehyde Dehydrogenase, Chain A, domain 1"/>
    <property type="match status" value="1"/>
</dbReference>
<evidence type="ECO:0008006" key="4">
    <source>
        <dbReference type="Google" id="ProtNLM"/>
    </source>
</evidence>
<gene>
    <name evidence="2" type="ORF">F7731_10725</name>
</gene>
<dbReference type="SUPFAM" id="SSF53720">
    <property type="entry name" value="ALDH-like"/>
    <property type="match status" value="1"/>
</dbReference>
<proteinExistence type="predicted"/>
<reference evidence="2 3" key="1">
    <citation type="journal article" date="2016" name="Antonie Van Leeuwenhoek">
        <title>Bacillus depressus sp. nov., isolated from soil of a sunflower field.</title>
        <authorList>
            <person name="Wei X."/>
            <person name="Xin D."/>
            <person name="Xin Y."/>
            <person name="Zhang H."/>
            <person name="Wang T."/>
            <person name="Zhang J."/>
        </authorList>
    </citation>
    <scope>NUCLEOTIDE SEQUENCE [LARGE SCALE GENOMIC DNA]</scope>
    <source>
        <strain evidence="2 3">BZ1</strain>
    </source>
</reference>
<dbReference type="RefSeq" id="WP_151534770.1">
    <property type="nucleotide sequence ID" value="NZ_WBOS01000003.1"/>
</dbReference>
<dbReference type="AlphaFoldDB" id="A0A6L3VCA1"/>
<dbReference type="EMBL" id="WBOS01000003">
    <property type="protein sequence ID" value="KAB2336813.1"/>
    <property type="molecule type" value="Genomic_DNA"/>
</dbReference>
<protein>
    <recommendedName>
        <fullName evidence="4">Aldehyde dehydrogenase family protein</fullName>
    </recommendedName>
</protein>
<keyword evidence="3" id="KW-1185">Reference proteome</keyword>